<sequence>MAGYGRYICIWHGN</sequence>
<reference evidence="2" key="1">
    <citation type="journal article" date="2013" name="Mol. Plant Microbe Interact.">
        <title>Global aspects of pacC regulation of pathogenicity genes in Colletotrichum gloeosporioides as revealed by transcriptome analysis.</title>
        <authorList>
            <person name="Alkan N."/>
            <person name="Meng X."/>
            <person name="Friedlander G."/>
            <person name="Reuveni E."/>
            <person name="Sukno S."/>
            <person name="Sherman A."/>
            <person name="Thon M."/>
            <person name="Fluhr R."/>
            <person name="Prusky D."/>
        </authorList>
    </citation>
    <scope>NUCLEOTIDE SEQUENCE [LARGE SCALE GENOMIC DNA]</scope>
    <source>
        <strain evidence="2">Cg-14</strain>
    </source>
</reference>
<name>T0K3M1_COLGC</name>
<evidence type="ECO:0000313" key="1">
    <source>
        <dbReference type="EMBL" id="EQB47378.1"/>
    </source>
</evidence>
<dbReference type="Proteomes" id="UP000015530">
    <property type="component" value="Unassembled WGS sequence"/>
</dbReference>
<comment type="caution">
    <text evidence="1">The sequence shown here is derived from an EMBL/GenBank/DDBJ whole genome shotgun (WGS) entry which is preliminary data.</text>
</comment>
<dbReference type="EMBL" id="AMYD01002987">
    <property type="protein sequence ID" value="EQB47378.1"/>
    <property type="molecule type" value="Genomic_DNA"/>
</dbReference>
<dbReference type="HOGENOM" id="CLU_3435044_0_0_1"/>
<protein>
    <submittedName>
        <fullName evidence="1">Uncharacterized protein</fullName>
    </submittedName>
</protein>
<proteinExistence type="predicted"/>
<organism evidence="1 2">
    <name type="scientific">Colletotrichum gloeosporioides (strain Cg-14)</name>
    <name type="common">Anthracnose fungus</name>
    <name type="synonym">Glomerella cingulata</name>
    <dbReference type="NCBI Taxonomy" id="1237896"/>
    <lineage>
        <taxon>Eukaryota</taxon>
        <taxon>Fungi</taxon>
        <taxon>Dikarya</taxon>
        <taxon>Ascomycota</taxon>
        <taxon>Pezizomycotina</taxon>
        <taxon>Sordariomycetes</taxon>
        <taxon>Hypocreomycetidae</taxon>
        <taxon>Glomerellales</taxon>
        <taxon>Glomerellaceae</taxon>
        <taxon>Colletotrichum</taxon>
        <taxon>Colletotrichum gloeosporioides species complex</taxon>
    </lineage>
</organism>
<evidence type="ECO:0000313" key="2">
    <source>
        <dbReference type="Proteomes" id="UP000015530"/>
    </source>
</evidence>
<accession>T0K3M1</accession>
<gene>
    <name evidence="1" type="ORF">CGLO_13482</name>
</gene>